<keyword evidence="1" id="KW-0863">Zinc-finger</keyword>
<dbReference type="Proteomes" id="UP001652620">
    <property type="component" value="Chromosome 2"/>
</dbReference>
<dbReference type="SMART" id="SM00343">
    <property type="entry name" value="ZnF_C2HC"/>
    <property type="match status" value="2"/>
</dbReference>
<dbReference type="Gene3D" id="4.10.60.10">
    <property type="entry name" value="Zinc finger, CCHC-type"/>
    <property type="match status" value="1"/>
</dbReference>
<evidence type="ECO:0000313" key="6">
    <source>
        <dbReference type="RefSeq" id="XP_049304023.1"/>
    </source>
</evidence>
<dbReference type="RefSeq" id="XP_049304023.1">
    <property type="nucleotide sequence ID" value="XM_049448066.1"/>
</dbReference>
<feature type="domain" description="CCHC-type" evidence="3">
    <location>
        <begin position="385"/>
        <end position="400"/>
    </location>
</feature>
<name>A0ABM3J475_BACDO</name>
<evidence type="ECO:0000313" key="5">
    <source>
        <dbReference type="RefSeq" id="XP_049304022.1"/>
    </source>
</evidence>
<evidence type="ECO:0000313" key="4">
    <source>
        <dbReference type="Proteomes" id="UP001652620"/>
    </source>
</evidence>
<evidence type="ECO:0000259" key="3">
    <source>
        <dbReference type="PROSITE" id="PS50158"/>
    </source>
</evidence>
<sequence>MASKNSSGCTPENPFRRNSKIMRTPPNGKNELSTAAGSTKKCEVATNTIRGGKHPEETLVNETTQNFIQLGSKIKELENMMAGQRHINQAMRDLVSSIVALHAKADKGGNLPKRIMVGKASQVSPMGKDVNTPKRLRETTGFLPPTKKPKNVNKAEQPTYSETLRLVQTNTTVIPTTSETWVDVVKKRRPAEKKIRSRPDAIILTKKDGASYADILRKIKCDTGLEELGSSVTYIRKTLKGDLLLELKSQADKRAETFQSALEEVVGEMAVIQPKTHNVTIICKDLDEITTPEEICEALKKECGIENLGKVNVKNMRKTRSGTQIATLCLRAQDAKAALKVGKIKIGWSICRLREYSPIPRCFRCFHLGHMAHKCSNPVDRSSLCTRCGAGGHVAKSCTNDPSCMLCKGAHSALSTTCPKYLEMAKSLGK</sequence>
<evidence type="ECO:0000313" key="7">
    <source>
        <dbReference type="RefSeq" id="XP_049304024.1"/>
    </source>
</evidence>
<dbReference type="InterPro" id="IPR036875">
    <property type="entry name" value="Znf_CCHC_sf"/>
</dbReference>
<accession>A0ABM3J475</accession>
<organism evidence="4 7">
    <name type="scientific">Bactrocera dorsalis</name>
    <name type="common">Oriental fruit fly</name>
    <name type="synonym">Dacus dorsalis</name>
    <dbReference type="NCBI Taxonomy" id="27457"/>
    <lineage>
        <taxon>Eukaryota</taxon>
        <taxon>Metazoa</taxon>
        <taxon>Ecdysozoa</taxon>
        <taxon>Arthropoda</taxon>
        <taxon>Hexapoda</taxon>
        <taxon>Insecta</taxon>
        <taxon>Pterygota</taxon>
        <taxon>Neoptera</taxon>
        <taxon>Endopterygota</taxon>
        <taxon>Diptera</taxon>
        <taxon>Brachycera</taxon>
        <taxon>Muscomorpha</taxon>
        <taxon>Tephritoidea</taxon>
        <taxon>Tephritidae</taxon>
        <taxon>Bactrocera</taxon>
        <taxon>Bactrocera</taxon>
    </lineage>
</organism>
<dbReference type="GeneID" id="125776326"/>
<feature type="region of interest" description="Disordered" evidence="2">
    <location>
        <begin position="1"/>
        <end position="37"/>
    </location>
</feature>
<gene>
    <name evidence="5 6 7" type="primary">LOC125776326</name>
</gene>
<keyword evidence="1" id="KW-0862">Zinc</keyword>
<proteinExistence type="predicted"/>
<dbReference type="InterPro" id="IPR001878">
    <property type="entry name" value="Znf_CCHC"/>
</dbReference>
<feature type="region of interest" description="Disordered" evidence="2">
    <location>
        <begin position="122"/>
        <end position="156"/>
    </location>
</feature>
<keyword evidence="4" id="KW-1185">Reference proteome</keyword>
<dbReference type="PROSITE" id="PS50158">
    <property type="entry name" value="ZF_CCHC"/>
    <property type="match status" value="1"/>
</dbReference>
<evidence type="ECO:0000256" key="1">
    <source>
        <dbReference type="PROSITE-ProRule" id="PRU00047"/>
    </source>
</evidence>
<dbReference type="SUPFAM" id="SSF57756">
    <property type="entry name" value="Retrovirus zinc finger-like domains"/>
    <property type="match status" value="1"/>
</dbReference>
<reference evidence="4 5" key="1">
    <citation type="submission" date="2025-05" db="UniProtKB">
        <authorList>
            <consortium name="RefSeq"/>
        </authorList>
    </citation>
    <scope>NUCLEOTIDE SEQUENCE [LARGE SCALE GENOMIC DNA]</scope>
    <source>
        <tissue evidence="5 6">Adult</tissue>
    </source>
</reference>
<feature type="compositionally biased region" description="Polar residues" evidence="2">
    <location>
        <begin position="1"/>
        <end position="10"/>
    </location>
</feature>
<dbReference type="RefSeq" id="XP_049304024.1">
    <property type="nucleotide sequence ID" value="XM_049448067.1"/>
</dbReference>
<protein>
    <submittedName>
        <fullName evidence="5 6">Uncharacterized protein LOC125776326</fullName>
    </submittedName>
</protein>
<keyword evidence="1" id="KW-0479">Metal-binding</keyword>
<evidence type="ECO:0000256" key="2">
    <source>
        <dbReference type="SAM" id="MobiDB-lite"/>
    </source>
</evidence>
<dbReference type="RefSeq" id="XP_049304022.1">
    <property type="nucleotide sequence ID" value="XM_049448065.1"/>
</dbReference>